<organism evidence="1">
    <name type="scientific">Flavonifractor plautii</name>
    <name type="common">Fusobacterium plautii</name>
    <dbReference type="NCBI Taxonomy" id="292800"/>
    <lineage>
        <taxon>Bacteria</taxon>
        <taxon>Bacillati</taxon>
        <taxon>Bacillota</taxon>
        <taxon>Clostridia</taxon>
        <taxon>Eubacteriales</taxon>
        <taxon>Oscillospiraceae</taxon>
        <taxon>Flavonifractor</taxon>
    </lineage>
</organism>
<gene>
    <name evidence="1" type="ORF">FPLFYP42_01796</name>
</gene>
<dbReference type="AlphaFoldDB" id="A0A6N3DFT7"/>
<evidence type="ECO:0000313" key="1">
    <source>
        <dbReference type="EMBL" id="VYU27770.1"/>
    </source>
</evidence>
<name>A0A6N3DFT7_FLAPL</name>
<reference evidence="1" key="1">
    <citation type="submission" date="2019-11" db="EMBL/GenBank/DDBJ databases">
        <authorList>
            <person name="Feng L."/>
        </authorList>
    </citation>
    <scope>NUCLEOTIDE SEQUENCE</scope>
    <source>
        <strain evidence="1">FplautiiLFYP42</strain>
    </source>
</reference>
<accession>A0A6N3DFT7</accession>
<protein>
    <submittedName>
        <fullName evidence="1">Uncharacterized protein</fullName>
    </submittedName>
</protein>
<proteinExistence type="predicted"/>
<dbReference type="RefSeq" id="WP_156621494.1">
    <property type="nucleotide sequence ID" value="NZ_CACRUB010000031.1"/>
</dbReference>
<sequence>MDITPSLHLWRFMMTGDNLNDYALEVFLAASVIPEPGTCPDTVRAAKLEAVSKVLQRISFYRSRGFLPHLIHCVFVKKMKMISEATTVKDLRAVSDVPKPHYNGNRVIPSDFSVPEEEIMIWSLTSALGPLNDAGFRRYMELFEELFGIDEETLMKEPLASSLGEEVT</sequence>
<dbReference type="EMBL" id="CACRUB010000031">
    <property type="protein sequence ID" value="VYU27770.1"/>
    <property type="molecule type" value="Genomic_DNA"/>
</dbReference>